<feature type="active site" description="Cysteine persulfide intermediate" evidence="14">
    <location>
        <position position="230"/>
    </location>
</feature>
<accession>A0A831YCG3</accession>
<dbReference type="NCBIfam" id="TIGR04484">
    <property type="entry name" value="thiosulf_SoxA"/>
    <property type="match status" value="1"/>
</dbReference>
<dbReference type="EC" id="2.8.5.2" evidence="13"/>
<dbReference type="GO" id="GO:0009055">
    <property type="term" value="F:electron transfer activity"/>
    <property type="evidence" value="ECO:0007669"/>
    <property type="project" value="InterPro"/>
</dbReference>
<evidence type="ECO:0000313" key="18">
    <source>
        <dbReference type="EMBL" id="HEV08788.1"/>
    </source>
</evidence>
<feature type="binding site" description="axial binding residue" evidence="16">
    <location>
        <position position="75"/>
    </location>
    <ligand>
        <name>heme c</name>
        <dbReference type="ChEBI" id="CHEBI:61717"/>
        <label>1</label>
    </ligand>
    <ligandPart>
        <name>Fe</name>
        <dbReference type="ChEBI" id="CHEBI:18248"/>
    </ligandPart>
</feature>
<evidence type="ECO:0000256" key="9">
    <source>
        <dbReference type="ARBA" id="ARBA00023004"/>
    </source>
</evidence>
<keyword evidence="3 13" id="KW-0349">Heme</keyword>
<comment type="catalytic activity">
    <reaction evidence="11 13">
        <text>L-cysteinyl-[SoxY protein] + thiosulfate + 2 Fe(III)-[cytochrome c] = S-sulfosulfanyl-L-cysteinyl-[SoxY protein] + 2 Fe(II)-[cytochrome c] + 2 H(+)</text>
        <dbReference type="Rhea" id="RHEA:56720"/>
        <dbReference type="Rhea" id="RHEA-COMP:10350"/>
        <dbReference type="Rhea" id="RHEA-COMP:14328"/>
        <dbReference type="Rhea" id="RHEA-COMP:14399"/>
        <dbReference type="Rhea" id="RHEA-COMP:14691"/>
        <dbReference type="ChEBI" id="CHEBI:15378"/>
        <dbReference type="ChEBI" id="CHEBI:29033"/>
        <dbReference type="ChEBI" id="CHEBI:29034"/>
        <dbReference type="ChEBI" id="CHEBI:29950"/>
        <dbReference type="ChEBI" id="CHEBI:33542"/>
        <dbReference type="ChEBI" id="CHEBI:139321"/>
        <dbReference type="EC" id="2.8.5.2"/>
    </reaction>
</comment>
<feature type="domain" description="Cytochrome c" evidence="17">
    <location>
        <begin position="51"/>
        <end position="136"/>
    </location>
</feature>
<gene>
    <name evidence="18" type="primary">soxA</name>
    <name evidence="18" type="ORF">ENO34_00110</name>
</gene>
<feature type="binding site" description="axial binding residue" evidence="16">
    <location>
        <position position="107"/>
    </location>
    <ligand>
        <name>heme c</name>
        <dbReference type="ChEBI" id="CHEBI:61717"/>
        <label>1</label>
    </ligand>
    <ligandPart>
        <name>Fe</name>
        <dbReference type="ChEBI" id="CHEBI:18248"/>
    </ligandPart>
</feature>
<evidence type="ECO:0000256" key="1">
    <source>
        <dbReference type="ARBA" id="ARBA00004418"/>
    </source>
</evidence>
<dbReference type="Gene3D" id="1.10.760.10">
    <property type="entry name" value="Cytochrome c-like domain"/>
    <property type="match status" value="2"/>
</dbReference>
<evidence type="ECO:0000259" key="17">
    <source>
        <dbReference type="PROSITE" id="PS51007"/>
    </source>
</evidence>
<keyword evidence="4 13" id="KW-0808">Transferase</keyword>
<keyword evidence="9 13" id="KW-0408">Iron</keyword>
<dbReference type="PROSITE" id="PS51007">
    <property type="entry name" value="CYTC"/>
    <property type="match status" value="1"/>
</dbReference>
<comment type="similarity">
    <text evidence="10 13">Belongs to the SoxA family.</text>
</comment>
<feature type="binding site" description="covalent" evidence="15">
    <location>
        <position position="74"/>
    </location>
    <ligand>
        <name>heme c</name>
        <dbReference type="ChEBI" id="CHEBI:61717"/>
        <label>1</label>
    </ligand>
</feature>
<dbReference type="GO" id="GO:0016740">
    <property type="term" value="F:transferase activity"/>
    <property type="evidence" value="ECO:0007669"/>
    <property type="project" value="UniProtKB-KW"/>
</dbReference>
<evidence type="ECO:0000256" key="12">
    <source>
        <dbReference type="ARBA" id="ARBA00048423"/>
    </source>
</evidence>
<evidence type="ECO:0000256" key="4">
    <source>
        <dbReference type="ARBA" id="ARBA00022679"/>
    </source>
</evidence>
<evidence type="ECO:0000256" key="16">
    <source>
        <dbReference type="PIRSR" id="PIRSR038455-3"/>
    </source>
</evidence>
<evidence type="ECO:0000256" key="11">
    <source>
        <dbReference type="ARBA" id="ARBA00048077"/>
    </source>
</evidence>
<keyword evidence="7 13" id="KW-0574">Periplasm</keyword>
<dbReference type="InterPro" id="IPR025710">
    <property type="entry name" value="SoxA"/>
</dbReference>
<organism evidence="18">
    <name type="scientific">Sulfurihydrogenibium azorense</name>
    <dbReference type="NCBI Taxonomy" id="309806"/>
    <lineage>
        <taxon>Bacteria</taxon>
        <taxon>Pseudomonadati</taxon>
        <taxon>Aquificota</taxon>
        <taxon>Aquificia</taxon>
        <taxon>Aquificales</taxon>
        <taxon>Hydrogenothermaceae</taxon>
        <taxon>Sulfurihydrogenibium</taxon>
    </lineage>
</organism>
<feature type="binding site" description="covalent" evidence="15">
    <location>
        <position position="71"/>
    </location>
    <ligand>
        <name>heme c</name>
        <dbReference type="ChEBI" id="CHEBI:61717"/>
        <label>1</label>
    </ligand>
</feature>
<feature type="binding site" description="covalent" evidence="15">
    <location>
        <position position="176"/>
    </location>
    <ligand>
        <name>heme c</name>
        <dbReference type="ChEBI" id="CHEBI:61717"/>
        <label>2</label>
    </ligand>
</feature>
<feature type="binding site" evidence="15">
    <location>
        <position position="226"/>
    </location>
    <ligand>
        <name>substrate</name>
    </ligand>
</feature>
<dbReference type="Proteomes" id="UP000885621">
    <property type="component" value="Unassembled WGS sequence"/>
</dbReference>
<comment type="subcellular location">
    <subcellularLocation>
        <location evidence="1 13">Periplasm</location>
    </subcellularLocation>
</comment>
<dbReference type="GO" id="GO:0042597">
    <property type="term" value="C:periplasmic space"/>
    <property type="evidence" value="ECO:0007669"/>
    <property type="project" value="UniProtKB-SubCell"/>
</dbReference>
<dbReference type="GO" id="GO:0020037">
    <property type="term" value="F:heme binding"/>
    <property type="evidence" value="ECO:0007669"/>
    <property type="project" value="InterPro"/>
</dbReference>
<dbReference type="InterPro" id="IPR036909">
    <property type="entry name" value="Cyt_c-like_dom_sf"/>
</dbReference>
<feature type="binding site" description="axial binding residue" evidence="16">
    <location>
        <position position="177"/>
    </location>
    <ligand>
        <name>heme c</name>
        <dbReference type="ChEBI" id="CHEBI:61717"/>
        <label>2</label>
    </ligand>
    <ligandPart>
        <name>Fe</name>
        <dbReference type="ChEBI" id="CHEBI:18248"/>
    </ligandPart>
</feature>
<dbReference type="GO" id="GO:0016669">
    <property type="term" value="F:oxidoreductase activity, acting on a sulfur group of donors, cytochrome as acceptor"/>
    <property type="evidence" value="ECO:0007669"/>
    <property type="project" value="InterPro"/>
</dbReference>
<evidence type="ECO:0000256" key="5">
    <source>
        <dbReference type="ARBA" id="ARBA00022723"/>
    </source>
</evidence>
<proteinExistence type="inferred from homology"/>
<dbReference type="AlphaFoldDB" id="A0A831YCG3"/>
<comment type="caution">
    <text evidence="18">The sequence shown here is derived from an EMBL/GenBank/DDBJ whole genome shotgun (WGS) entry which is preliminary data.</text>
</comment>
<evidence type="ECO:0000256" key="13">
    <source>
        <dbReference type="PIRNR" id="PIRNR038455"/>
    </source>
</evidence>
<evidence type="ECO:0000256" key="15">
    <source>
        <dbReference type="PIRSR" id="PIRSR038455-2"/>
    </source>
</evidence>
<evidence type="ECO:0000256" key="3">
    <source>
        <dbReference type="ARBA" id="ARBA00022617"/>
    </source>
</evidence>
<name>A0A831YCG3_9AQUI</name>
<dbReference type="Pfam" id="PF21342">
    <property type="entry name" value="SoxA-TsdA_cyt-c"/>
    <property type="match status" value="2"/>
</dbReference>
<keyword evidence="6" id="KW-0732">Signal</keyword>
<comment type="catalytic activity">
    <reaction evidence="12 13">
        <text>S-sulfanyl-L-cysteinyl-[SoxY protein] + thiosulfate + 2 Fe(III)-[cytochrome c] = S-(2-sulfodisulfanyl)-L-cysteinyl-[SoxY protein] + 2 Fe(II)-[cytochrome c] + 2 H(+)</text>
        <dbReference type="Rhea" id="RHEA:51224"/>
        <dbReference type="Rhea" id="RHEA-COMP:10350"/>
        <dbReference type="Rhea" id="RHEA-COMP:14399"/>
        <dbReference type="Rhea" id="RHEA-COMP:14689"/>
        <dbReference type="Rhea" id="RHEA-COMP:14690"/>
        <dbReference type="ChEBI" id="CHEBI:15378"/>
        <dbReference type="ChEBI" id="CHEBI:29033"/>
        <dbReference type="ChEBI" id="CHEBI:29034"/>
        <dbReference type="ChEBI" id="CHEBI:33542"/>
        <dbReference type="ChEBI" id="CHEBI:61963"/>
        <dbReference type="ChEBI" id="CHEBI:140664"/>
        <dbReference type="EC" id="2.8.5.2"/>
    </reaction>
</comment>
<evidence type="ECO:0000256" key="6">
    <source>
        <dbReference type="ARBA" id="ARBA00022729"/>
    </source>
</evidence>
<dbReference type="GO" id="GO:0070069">
    <property type="term" value="C:cytochrome complex"/>
    <property type="evidence" value="ECO:0007669"/>
    <property type="project" value="InterPro"/>
</dbReference>
<dbReference type="SUPFAM" id="SSF46626">
    <property type="entry name" value="Cytochrome c"/>
    <property type="match status" value="2"/>
</dbReference>
<evidence type="ECO:0000256" key="14">
    <source>
        <dbReference type="PIRSR" id="PIRSR038455-1"/>
    </source>
</evidence>
<keyword evidence="2 13" id="KW-0813">Transport</keyword>
<evidence type="ECO:0000256" key="10">
    <source>
        <dbReference type="ARBA" id="ARBA00025746"/>
    </source>
</evidence>
<comment type="subunit">
    <text evidence="13">Heterodimer of SoxA and SoxX.</text>
</comment>
<sequence length="269" mass="29592">MNLKGKLLLFGLAVISTLYGVNKAVSQEGGQAISDEDLALYKSGINPGEVFAQEVGGDLFRKPMGTSNKSCASCHSEEQLKKVVGTYPKYNKDLNAVISLQQRIQMCQKLNQGVDKPFALNSQENTALVTYLKYIASGEKINVDTSSNPVVKDYYEYGKYVYELKRGKRNLSCAVCHDYAAGKVLRMQRLAYLGVQREDGMKGTAAAAHWPAYRMTKSKVFTLEQRFAQCMSQASMKVLPLGSKEMVALELYVTSLANGATIEAPGLVR</sequence>
<dbReference type="EMBL" id="DSFC01000006">
    <property type="protein sequence ID" value="HEV08788.1"/>
    <property type="molecule type" value="Genomic_DNA"/>
</dbReference>
<dbReference type="GO" id="GO:0019417">
    <property type="term" value="P:sulfur oxidation"/>
    <property type="evidence" value="ECO:0007669"/>
    <property type="project" value="InterPro"/>
</dbReference>
<keyword evidence="5 13" id="KW-0479">Metal-binding</keyword>
<protein>
    <recommendedName>
        <fullName evidence="13">SoxAX cytochrome complex subunit A</fullName>
        <ecNumber evidence="13">2.8.5.2</ecNumber>
    </recommendedName>
    <alternativeName>
        <fullName evidence="13">Protein SoxA</fullName>
    </alternativeName>
    <alternativeName>
        <fullName evidence="13">Sulfur oxidizing protein A</fullName>
    </alternativeName>
    <alternativeName>
        <fullName evidence="13">Thiosulfate-oxidizing multienzyme system protein SoxA</fullName>
    </alternativeName>
</protein>
<reference evidence="18" key="1">
    <citation type="journal article" date="2020" name="mSystems">
        <title>Genome- and Community-Level Interaction Insights into Carbon Utilization and Element Cycling Functions of Hydrothermarchaeota in Hydrothermal Sediment.</title>
        <authorList>
            <person name="Zhou Z."/>
            <person name="Liu Y."/>
            <person name="Xu W."/>
            <person name="Pan J."/>
            <person name="Luo Z.H."/>
            <person name="Li M."/>
        </authorList>
    </citation>
    <scope>NUCLEOTIDE SEQUENCE [LARGE SCALE GENOMIC DNA]</scope>
    <source>
        <strain evidence="18">SpSt-1257</strain>
    </source>
</reference>
<dbReference type="GO" id="GO:0046872">
    <property type="term" value="F:metal ion binding"/>
    <property type="evidence" value="ECO:0007669"/>
    <property type="project" value="UniProtKB-KW"/>
</dbReference>
<dbReference type="PIRSF" id="PIRSF038455">
    <property type="entry name" value="SoxA"/>
    <property type="match status" value="1"/>
</dbReference>
<dbReference type="InterPro" id="IPR009056">
    <property type="entry name" value="Cyt_c-like_dom"/>
</dbReference>
<evidence type="ECO:0000256" key="2">
    <source>
        <dbReference type="ARBA" id="ARBA00022448"/>
    </source>
</evidence>
<feature type="binding site" description="covalent" evidence="15">
    <location>
        <position position="173"/>
    </location>
    <ligand>
        <name>heme c</name>
        <dbReference type="ChEBI" id="CHEBI:61717"/>
        <label>2</label>
    </ligand>
</feature>
<feature type="binding site" description="axial binding residue" evidence="16">
    <location>
        <position position="230"/>
    </location>
    <ligand>
        <name>heme c</name>
        <dbReference type="ChEBI" id="CHEBI:61717"/>
        <label>2</label>
    </ligand>
    <ligandPart>
        <name>Fe</name>
        <dbReference type="ChEBI" id="CHEBI:18248"/>
    </ligandPart>
</feature>
<comment type="cofactor">
    <cofactor evidence="15">
        <name>heme</name>
        <dbReference type="ChEBI" id="CHEBI:30413"/>
    </cofactor>
    <text evidence="15">Binds 2 heme groups per subunit.</text>
</comment>
<evidence type="ECO:0000256" key="7">
    <source>
        <dbReference type="ARBA" id="ARBA00022764"/>
    </source>
</evidence>
<evidence type="ECO:0000256" key="8">
    <source>
        <dbReference type="ARBA" id="ARBA00022982"/>
    </source>
</evidence>
<keyword evidence="8 13" id="KW-0249">Electron transport</keyword>